<evidence type="ECO:0000313" key="3">
    <source>
        <dbReference type="EMBL" id="VTS50344.1"/>
    </source>
</evidence>
<organism evidence="2 4">
    <name type="scientific">Streptococcus anginosus</name>
    <dbReference type="NCBI Taxonomy" id="1328"/>
    <lineage>
        <taxon>Bacteria</taxon>
        <taxon>Bacillati</taxon>
        <taxon>Bacillota</taxon>
        <taxon>Bacilli</taxon>
        <taxon>Lactobacillales</taxon>
        <taxon>Streptococcaceae</taxon>
        <taxon>Streptococcus</taxon>
        <taxon>Streptococcus anginosus group</taxon>
    </lineage>
</organism>
<sequence length="75" mass="8737">MNENVYTYMFTDLKNQIGDKALEAAEFKARLIQEQAEKEQLQEQLKHFNAVLASDEALKELFEEAKTKLEDTNEI</sequence>
<evidence type="ECO:0000313" key="2">
    <source>
        <dbReference type="EMBL" id="VTS35653.1"/>
    </source>
</evidence>
<dbReference type="EMBL" id="CABEID010000001">
    <property type="protein sequence ID" value="VTS35653.1"/>
    <property type="molecule type" value="Genomic_DNA"/>
</dbReference>
<evidence type="ECO:0000313" key="4">
    <source>
        <dbReference type="Proteomes" id="UP000403538"/>
    </source>
</evidence>
<protein>
    <submittedName>
        <fullName evidence="2">Uncharacterized protein</fullName>
    </submittedName>
</protein>
<proteinExistence type="predicted"/>
<feature type="coiled-coil region" evidence="1">
    <location>
        <begin position="22"/>
        <end position="58"/>
    </location>
</feature>
<evidence type="ECO:0000256" key="1">
    <source>
        <dbReference type="SAM" id="Coils"/>
    </source>
</evidence>
<dbReference type="Proteomes" id="UP000403538">
    <property type="component" value="Unassembled WGS sequence"/>
</dbReference>
<dbReference type="AlphaFoldDB" id="A0A4U9Z5Z2"/>
<accession>A0A4U9Z5Z2</accession>
<keyword evidence="1" id="KW-0175">Coiled coil</keyword>
<dbReference type="EMBL" id="CABEID010000002">
    <property type="protein sequence ID" value="VTS50344.1"/>
    <property type="molecule type" value="Genomic_DNA"/>
</dbReference>
<name>A0A4U9Z5Z2_STRAP</name>
<reference evidence="2 4" key="1">
    <citation type="submission" date="2019-05" db="EMBL/GenBank/DDBJ databases">
        <authorList>
            <consortium name="Pathogen Informatics"/>
        </authorList>
    </citation>
    <scope>NUCLEOTIDE SEQUENCE [LARGE SCALE GENOMIC DNA]</scope>
    <source>
        <strain evidence="2 4">NCTC11062</strain>
    </source>
</reference>
<dbReference type="RefSeq" id="WP_143876574.1">
    <property type="nucleotide sequence ID" value="NZ_CABEID010000001.1"/>
</dbReference>
<gene>
    <name evidence="2" type="ORF">NCTC11062_01111</name>
    <name evidence="3" type="ORF">NCTC11062_01979</name>
</gene>